<organism evidence="2 3">
    <name type="scientific">Cellulomonas edaphi</name>
    <dbReference type="NCBI Taxonomy" id="3053468"/>
    <lineage>
        <taxon>Bacteria</taxon>
        <taxon>Bacillati</taxon>
        <taxon>Actinomycetota</taxon>
        <taxon>Actinomycetes</taxon>
        <taxon>Micrococcales</taxon>
        <taxon>Cellulomonadaceae</taxon>
        <taxon>Cellulomonas</taxon>
    </lineage>
</organism>
<reference evidence="2 3" key="1">
    <citation type="submission" date="2023-06" db="EMBL/GenBank/DDBJ databases">
        <title>Cellulomonas sp. MW9 Whole genome sequence.</title>
        <authorList>
            <person name="Park S."/>
        </authorList>
    </citation>
    <scope>NUCLEOTIDE SEQUENCE [LARGE SCALE GENOMIC DNA]</scope>
    <source>
        <strain evidence="2 3">MW9</strain>
    </source>
</reference>
<feature type="compositionally biased region" description="Acidic residues" evidence="1">
    <location>
        <begin position="37"/>
        <end position="47"/>
    </location>
</feature>
<feature type="region of interest" description="Disordered" evidence="1">
    <location>
        <begin position="1"/>
        <end position="66"/>
    </location>
</feature>
<gene>
    <name evidence="2" type="ORF">QRT05_02045</name>
</gene>
<comment type="caution">
    <text evidence="2">The sequence shown here is derived from an EMBL/GenBank/DDBJ whole genome shotgun (WGS) entry which is preliminary data.</text>
</comment>
<dbReference type="RefSeq" id="WP_289444765.1">
    <property type="nucleotide sequence ID" value="NZ_JAUCGR010000001.1"/>
</dbReference>
<accession>A0ABT7S567</accession>
<dbReference type="Proteomes" id="UP001321453">
    <property type="component" value="Unassembled WGS sequence"/>
</dbReference>
<keyword evidence="3" id="KW-1185">Reference proteome</keyword>
<protein>
    <submittedName>
        <fullName evidence="2">Uncharacterized protein</fullName>
    </submittedName>
</protein>
<dbReference type="EMBL" id="JAUCGR010000001">
    <property type="protein sequence ID" value="MDM7830104.1"/>
    <property type="molecule type" value="Genomic_DNA"/>
</dbReference>
<sequence length="66" mass="6967">MSETPQDGTVEEGGYGSPTLEQEVTPEVLHPGARPDENDEPDEDGEDAVPPPGELLDDPPAVEPTD</sequence>
<evidence type="ECO:0000313" key="2">
    <source>
        <dbReference type="EMBL" id="MDM7830104.1"/>
    </source>
</evidence>
<evidence type="ECO:0000313" key="3">
    <source>
        <dbReference type="Proteomes" id="UP001321453"/>
    </source>
</evidence>
<evidence type="ECO:0000256" key="1">
    <source>
        <dbReference type="SAM" id="MobiDB-lite"/>
    </source>
</evidence>
<name>A0ABT7S567_9CELL</name>
<proteinExistence type="predicted"/>